<dbReference type="InterPro" id="IPR036397">
    <property type="entry name" value="RNaseH_sf"/>
</dbReference>
<feature type="domain" description="Integrase zinc-binding" evidence="1">
    <location>
        <begin position="454"/>
        <end position="504"/>
    </location>
</feature>
<dbReference type="Proteomes" id="UP001174136">
    <property type="component" value="Unassembled WGS sequence"/>
</dbReference>
<evidence type="ECO:0000313" key="2">
    <source>
        <dbReference type="EMBL" id="KAK0152982.1"/>
    </source>
</evidence>
<evidence type="ECO:0000313" key="3">
    <source>
        <dbReference type="Proteomes" id="UP001174136"/>
    </source>
</evidence>
<proteinExistence type="predicted"/>
<dbReference type="Gene3D" id="1.10.340.70">
    <property type="match status" value="1"/>
</dbReference>
<dbReference type="PANTHER" id="PTHR47331">
    <property type="entry name" value="PHD-TYPE DOMAIN-CONTAINING PROTEIN"/>
    <property type="match status" value="1"/>
</dbReference>
<dbReference type="GO" id="GO:0006259">
    <property type="term" value="P:DNA metabolic process"/>
    <property type="evidence" value="ECO:0007669"/>
    <property type="project" value="UniProtKB-ARBA"/>
</dbReference>
<dbReference type="InterPro" id="IPR043502">
    <property type="entry name" value="DNA/RNA_pol_sf"/>
</dbReference>
<gene>
    <name evidence="2" type="ORF">N1851_005349</name>
</gene>
<dbReference type="GO" id="GO:0003676">
    <property type="term" value="F:nucleic acid binding"/>
    <property type="evidence" value="ECO:0007669"/>
    <property type="project" value="InterPro"/>
</dbReference>
<accession>A0AA47N5Z2</accession>
<dbReference type="InterPro" id="IPR041588">
    <property type="entry name" value="Integrase_H2C2"/>
</dbReference>
<dbReference type="PANTHER" id="PTHR47331:SF1">
    <property type="entry name" value="GAG-LIKE PROTEIN"/>
    <property type="match status" value="1"/>
</dbReference>
<dbReference type="AlphaFoldDB" id="A0AA47N5Z2"/>
<organism evidence="2 3">
    <name type="scientific">Merluccius polli</name>
    <name type="common">Benguela hake</name>
    <name type="synonym">Merluccius cadenati</name>
    <dbReference type="NCBI Taxonomy" id="89951"/>
    <lineage>
        <taxon>Eukaryota</taxon>
        <taxon>Metazoa</taxon>
        <taxon>Chordata</taxon>
        <taxon>Craniata</taxon>
        <taxon>Vertebrata</taxon>
        <taxon>Euteleostomi</taxon>
        <taxon>Actinopterygii</taxon>
        <taxon>Neopterygii</taxon>
        <taxon>Teleostei</taxon>
        <taxon>Neoteleostei</taxon>
        <taxon>Acanthomorphata</taxon>
        <taxon>Zeiogadaria</taxon>
        <taxon>Gadariae</taxon>
        <taxon>Gadiformes</taxon>
        <taxon>Gadoidei</taxon>
        <taxon>Merlucciidae</taxon>
        <taxon>Merluccius</taxon>
    </lineage>
</organism>
<dbReference type="SUPFAM" id="SSF56672">
    <property type="entry name" value="DNA/RNA polymerases"/>
    <property type="match status" value="1"/>
</dbReference>
<dbReference type="Gene3D" id="3.30.420.10">
    <property type="entry name" value="Ribonuclease H-like superfamily/Ribonuclease H"/>
    <property type="match status" value="1"/>
</dbReference>
<dbReference type="Pfam" id="PF05380">
    <property type="entry name" value="Peptidase_A17"/>
    <property type="match status" value="1"/>
</dbReference>
<keyword evidence="3" id="KW-1185">Reference proteome</keyword>
<dbReference type="InterPro" id="IPR008042">
    <property type="entry name" value="Retrotrans_Pao"/>
</dbReference>
<sequence>MRFRQEPIAMVADIESMYHQVRIPEDDTDLQRFLWWPAGDLSQDIAEYRMVVHIFGATSSPSCANYALQRTAEENSSGSSPEAVNSILKNFYVDDCLKSVASTPQADQLYKDLTALCASGGFRLTKWTSNNRALLNSIPEQERPKDIRDLDLTHDALPMERTLGILWCTESDSFKFRINVKDKPITRRGILSVTSSIYDPLGFLAPAILPAKLILQKLCKEELAWDDGIPEQPGKIWNNWLQELCQLSAMTIPRCVRPVEFGPVATAQLHHLSDGSESGYGTVSYLRPDEIKNDKDDDEVRHTATVHLTNAAEDVHAVDKLINHYSSWYRLKRAVAWVLKLKDLLLQCCKKKKEQTNVKLNKQSDKSMKTSTSFTCEDLMQAETEIIKFSQNQRFKEEISMLAKGNNVKKTSHLRKLDPVLSDGVLRVGGRLSAAAMPELMKHPVIIPKDLHVTTLILRDIHEKIGHCVRLYMLSQLRQKYWIPSANSIVRKFLSRCVICRKVKGKAMEQKMADLPKDRLTPDNPPFTNVGVDYFGPLNVKQRRNTVKRYGVLFTCLTTRAVHIEIAV</sequence>
<reference evidence="2" key="1">
    <citation type="journal article" date="2023" name="Front. Mar. Sci.">
        <title>A new Merluccius polli reference genome to investigate the effects of global change in West African waters.</title>
        <authorList>
            <person name="Mateo J.L."/>
            <person name="Blanco-Fernandez C."/>
            <person name="Garcia-Vazquez E."/>
            <person name="Machado-Schiaffino G."/>
        </authorList>
    </citation>
    <scope>NUCLEOTIDE SEQUENCE</scope>
    <source>
        <strain evidence="2">C29</strain>
        <tissue evidence="2">Fin</tissue>
    </source>
</reference>
<comment type="caution">
    <text evidence="2">The sequence shown here is derived from an EMBL/GenBank/DDBJ whole genome shotgun (WGS) entry which is preliminary data.</text>
</comment>
<protein>
    <recommendedName>
        <fullName evidence="1">Integrase zinc-binding domain-containing protein</fullName>
    </recommendedName>
</protein>
<dbReference type="Pfam" id="PF17921">
    <property type="entry name" value="Integrase_H2C2"/>
    <property type="match status" value="1"/>
</dbReference>
<dbReference type="EMBL" id="JAOPHQ010000875">
    <property type="protein sequence ID" value="KAK0152982.1"/>
    <property type="molecule type" value="Genomic_DNA"/>
</dbReference>
<name>A0AA47N5Z2_MERPO</name>
<evidence type="ECO:0000259" key="1">
    <source>
        <dbReference type="Pfam" id="PF17921"/>
    </source>
</evidence>